<reference evidence="1 2" key="2">
    <citation type="submission" date="2018-11" db="EMBL/GenBank/DDBJ databases">
        <authorList>
            <consortium name="Pathogen Informatics"/>
        </authorList>
    </citation>
    <scope>NUCLEOTIDE SEQUENCE [LARGE SCALE GENOMIC DNA]</scope>
</reference>
<sequence>MDLLFSVEKFVPNAYSLEMVPCRKKVMVPVISVWFLA</sequence>
<evidence type="ECO:0000313" key="3">
    <source>
        <dbReference type="WBParaSite" id="BTMF_0000813501-mRNA-1"/>
    </source>
</evidence>
<gene>
    <name evidence="1" type="ORF">BTMF_LOCUS6216</name>
</gene>
<dbReference type="Proteomes" id="UP000280834">
    <property type="component" value="Unassembled WGS sequence"/>
</dbReference>
<protein>
    <submittedName>
        <fullName evidence="3">Neur_chan_LBD domain-containing protein</fullName>
    </submittedName>
</protein>
<proteinExistence type="predicted"/>
<organism evidence="3">
    <name type="scientific">Brugia timori</name>
    <dbReference type="NCBI Taxonomy" id="42155"/>
    <lineage>
        <taxon>Eukaryota</taxon>
        <taxon>Metazoa</taxon>
        <taxon>Ecdysozoa</taxon>
        <taxon>Nematoda</taxon>
        <taxon>Chromadorea</taxon>
        <taxon>Rhabditida</taxon>
        <taxon>Spirurina</taxon>
        <taxon>Spiruromorpha</taxon>
        <taxon>Filarioidea</taxon>
        <taxon>Onchocercidae</taxon>
        <taxon>Brugia</taxon>
    </lineage>
</organism>
<evidence type="ECO:0000313" key="1">
    <source>
        <dbReference type="EMBL" id="VDO21174.1"/>
    </source>
</evidence>
<dbReference type="AlphaFoldDB" id="A0A0R3QKJ0"/>
<dbReference type="WBParaSite" id="BTMF_0000813501-mRNA-1">
    <property type="protein sequence ID" value="BTMF_0000813501-mRNA-1"/>
    <property type="gene ID" value="BTMF_0000813501"/>
</dbReference>
<reference evidence="3" key="1">
    <citation type="submission" date="2017-02" db="UniProtKB">
        <authorList>
            <consortium name="WormBaseParasite"/>
        </authorList>
    </citation>
    <scope>IDENTIFICATION</scope>
</reference>
<name>A0A0R3QKJ0_9BILA</name>
<dbReference type="EMBL" id="UZAG01015526">
    <property type="protein sequence ID" value="VDO21174.1"/>
    <property type="molecule type" value="Genomic_DNA"/>
</dbReference>
<accession>A0A0R3QKJ0</accession>
<keyword evidence="2" id="KW-1185">Reference proteome</keyword>
<evidence type="ECO:0000313" key="2">
    <source>
        <dbReference type="Proteomes" id="UP000280834"/>
    </source>
</evidence>